<evidence type="ECO:0000256" key="1">
    <source>
        <dbReference type="ARBA" id="ARBA00022473"/>
    </source>
</evidence>
<protein>
    <recommendedName>
        <fullName evidence="8">Draxin</fullName>
    </recommendedName>
</protein>
<keyword evidence="1" id="KW-0217">Developmental protein</keyword>
<dbReference type="Pfam" id="PF15550">
    <property type="entry name" value="Draxin"/>
    <property type="match status" value="2"/>
</dbReference>
<accession>A0A553QAT9</accession>
<dbReference type="AlphaFoldDB" id="A0A553QAT9"/>
<dbReference type="OrthoDB" id="9931375at2759"/>
<evidence type="ECO:0000313" key="7">
    <source>
        <dbReference type="Proteomes" id="UP000316079"/>
    </source>
</evidence>
<evidence type="ECO:0008006" key="8">
    <source>
        <dbReference type="Google" id="ProtNLM"/>
    </source>
</evidence>
<dbReference type="GO" id="GO:0016055">
    <property type="term" value="P:Wnt signaling pathway"/>
    <property type="evidence" value="ECO:0007669"/>
    <property type="project" value="InterPro"/>
</dbReference>
<sequence length="268" mass="30468">SSVGAREHAAHSQQLFIGLRMAAFRPYLGPFLIFDMVIMTLKFETAQSSTRAISSDNGIIPPWSEASIHPHRGHRKPVFSTVFYSQHDGPSLEGLKDKRRVSRLKKKNIVLEHFNISPDPLDPRPNKNSPGSPTEPVFPPVPVDLFLLPITTARSNGPYPSSEPQARGYSSGDIAPTFNIALFDWTHYEEMIPAEKKQQFKQRGSCCNLRKHVCEIHNRGFNNKCYDSCMCEEGLRCYARSHRHYRITRKKGQCVDPEGLDHDMFIFV</sequence>
<dbReference type="GO" id="GO:0005576">
    <property type="term" value="C:extracellular region"/>
    <property type="evidence" value="ECO:0007669"/>
    <property type="project" value="InterPro"/>
</dbReference>
<keyword evidence="4" id="KW-0325">Glycoprotein</keyword>
<comment type="caution">
    <text evidence="6">The sequence shown here is derived from an EMBL/GenBank/DDBJ whole genome shotgun (WGS) entry which is preliminary data.</text>
</comment>
<dbReference type="PANTHER" id="PTHR28610">
    <property type="entry name" value="DRAXIN"/>
    <property type="match status" value="1"/>
</dbReference>
<dbReference type="GO" id="GO:0007411">
    <property type="term" value="P:axon guidance"/>
    <property type="evidence" value="ECO:0007669"/>
    <property type="project" value="InterPro"/>
</dbReference>
<keyword evidence="7" id="KW-1185">Reference proteome</keyword>
<dbReference type="InterPro" id="IPR029094">
    <property type="entry name" value="Draxin"/>
</dbReference>
<dbReference type="Proteomes" id="UP000316079">
    <property type="component" value="Unassembled WGS sequence"/>
</dbReference>
<name>A0A553QAT9_9TELE</name>
<organism evidence="6 7">
    <name type="scientific">Danionella cerebrum</name>
    <dbReference type="NCBI Taxonomy" id="2873325"/>
    <lineage>
        <taxon>Eukaryota</taxon>
        <taxon>Metazoa</taxon>
        <taxon>Chordata</taxon>
        <taxon>Craniata</taxon>
        <taxon>Vertebrata</taxon>
        <taxon>Euteleostomi</taxon>
        <taxon>Actinopterygii</taxon>
        <taxon>Neopterygii</taxon>
        <taxon>Teleostei</taxon>
        <taxon>Ostariophysi</taxon>
        <taxon>Cypriniformes</taxon>
        <taxon>Danionidae</taxon>
        <taxon>Danioninae</taxon>
        <taxon>Danionella</taxon>
    </lineage>
</organism>
<feature type="region of interest" description="Disordered" evidence="5">
    <location>
        <begin position="117"/>
        <end position="137"/>
    </location>
</feature>
<dbReference type="PANTHER" id="PTHR28610:SF1">
    <property type="entry name" value="DRAXIN"/>
    <property type="match status" value="1"/>
</dbReference>
<evidence type="ECO:0000256" key="2">
    <source>
        <dbReference type="ARBA" id="ARBA00022525"/>
    </source>
</evidence>
<reference evidence="6 7" key="1">
    <citation type="journal article" date="2019" name="Sci. Data">
        <title>Hybrid genome assembly and annotation of Danionella translucida.</title>
        <authorList>
            <person name="Kadobianskyi M."/>
            <person name="Schulze L."/>
            <person name="Schuelke M."/>
            <person name="Judkewitz B."/>
        </authorList>
    </citation>
    <scope>NUCLEOTIDE SEQUENCE [LARGE SCALE GENOMIC DNA]</scope>
    <source>
        <strain evidence="6 7">Bolton</strain>
    </source>
</reference>
<dbReference type="EMBL" id="SRMA01026163">
    <property type="protein sequence ID" value="TRY87058.1"/>
    <property type="molecule type" value="Genomic_DNA"/>
</dbReference>
<keyword evidence="3" id="KW-0732">Signal</keyword>
<evidence type="ECO:0000313" key="6">
    <source>
        <dbReference type="EMBL" id="TRY87058.1"/>
    </source>
</evidence>
<dbReference type="STRING" id="623744.A0A553QAT9"/>
<gene>
    <name evidence="6" type="ORF">DNTS_009150</name>
</gene>
<evidence type="ECO:0000256" key="4">
    <source>
        <dbReference type="ARBA" id="ARBA00023180"/>
    </source>
</evidence>
<feature type="non-terminal residue" evidence="6">
    <location>
        <position position="1"/>
    </location>
</feature>
<evidence type="ECO:0000256" key="3">
    <source>
        <dbReference type="ARBA" id="ARBA00022729"/>
    </source>
</evidence>
<proteinExistence type="predicted"/>
<evidence type="ECO:0000256" key="5">
    <source>
        <dbReference type="SAM" id="MobiDB-lite"/>
    </source>
</evidence>
<keyword evidence="2" id="KW-0964">Secreted</keyword>